<dbReference type="InterPro" id="IPR004045">
    <property type="entry name" value="Glutathione_S-Trfase_N"/>
</dbReference>
<dbReference type="Pfam" id="PF14497">
    <property type="entry name" value="GST_C_3"/>
    <property type="match status" value="1"/>
</dbReference>
<keyword evidence="5" id="KW-1185">Reference proteome</keyword>
<dbReference type="GO" id="GO:0016740">
    <property type="term" value="F:transferase activity"/>
    <property type="evidence" value="ECO:0007669"/>
    <property type="project" value="UniProtKB-KW"/>
</dbReference>
<feature type="domain" description="GST C-terminal" evidence="3">
    <location>
        <begin position="111"/>
        <end position="241"/>
    </location>
</feature>
<dbReference type="SUPFAM" id="SSF52833">
    <property type="entry name" value="Thioredoxin-like"/>
    <property type="match status" value="1"/>
</dbReference>
<dbReference type="PANTHER" id="PTHR44051:SF8">
    <property type="entry name" value="GLUTATHIONE S-TRANSFERASE GSTA"/>
    <property type="match status" value="1"/>
</dbReference>
<dbReference type="SFLD" id="SFLDS00019">
    <property type="entry name" value="Glutathione_Transferase_(cytos"/>
    <property type="match status" value="1"/>
</dbReference>
<dbReference type="GeneID" id="54475097"/>
<comment type="similarity">
    <text evidence="1">Belongs to the GST superfamily.</text>
</comment>
<dbReference type="PROSITE" id="PS50404">
    <property type="entry name" value="GST_NTER"/>
    <property type="match status" value="1"/>
</dbReference>
<dbReference type="PROSITE" id="PS50405">
    <property type="entry name" value="GST_CTER"/>
    <property type="match status" value="1"/>
</dbReference>
<dbReference type="CDD" id="cd03048">
    <property type="entry name" value="GST_N_Ure2p_like"/>
    <property type="match status" value="1"/>
</dbReference>
<evidence type="ECO:0000313" key="4">
    <source>
        <dbReference type="EMBL" id="KAF2481058.1"/>
    </source>
</evidence>
<protein>
    <submittedName>
        <fullName evidence="4">Glutathione S-transferase</fullName>
    </submittedName>
</protein>
<dbReference type="InterPro" id="IPR004046">
    <property type="entry name" value="GST_C"/>
</dbReference>
<evidence type="ECO:0000313" key="5">
    <source>
        <dbReference type="Proteomes" id="UP000799767"/>
    </source>
</evidence>
<name>A0A6A6PLT5_9PEZI</name>
<dbReference type="PANTHER" id="PTHR44051">
    <property type="entry name" value="GLUTATHIONE S-TRANSFERASE-RELATED"/>
    <property type="match status" value="1"/>
</dbReference>
<organism evidence="4 5">
    <name type="scientific">Neohortaea acidophila</name>
    <dbReference type="NCBI Taxonomy" id="245834"/>
    <lineage>
        <taxon>Eukaryota</taxon>
        <taxon>Fungi</taxon>
        <taxon>Dikarya</taxon>
        <taxon>Ascomycota</taxon>
        <taxon>Pezizomycotina</taxon>
        <taxon>Dothideomycetes</taxon>
        <taxon>Dothideomycetidae</taxon>
        <taxon>Mycosphaerellales</taxon>
        <taxon>Teratosphaeriaceae</taxon>
        <taxon>Neohortaea</taxon>
    </lineage>
</organism>
<dbReference type="SUPFAM" id="SSF47616">
    <property type="entry name" value="GST C-terminal domain-like"/>
    <property type="match status" value="1"/>
</dbReference>
<dbReference type="AlphaFoldDB" id="A0A6A6PLT5"/>
<keyword evidence="4" id="KW-0808">Transferase</keyword>
<sequence>MAPFYSDETPNEVKNAKGFHLLTMNTPNGQAVQIYLEELKDLYGLEWTTSLVDISTNDQKKDWFLRLNPNGRIPTLIDNTISPPFAVMETSAELLYLLKAVDKKDAFGFQDDRERSECLQWVFFWHGSGAPYQGNVNFFSRAEEQVPFAINRFKKETLRVFGVLELQLSGKHTGQEKDYLAGNGRGKYSVADIKTWAWVKGWKNRFSEEEMQFPHVLKWVDRIAERPAVQRGIGDAYALKK</sequence>
<dbReference type="SFLD" id="SFLDG00358">
    <property type="entry name" value="Main_(cytGST)"/>
    <property type="match status" value="1"/>
</dbReference>
<evidence type="ECO:0000259" key="2">
    <source>
        <dbReference type="PROSITE" id="PS50404"/>
    </source>
</evidence>
<accession>A0A6A6PLT5</accession>
<dbReference type="Gene3D" id="1.20.1050.10">
    <property type="match status" value="1"/>
</dbReference>
<dbReference type="InterPro" id="IPR036282">
    <property type="entry name" value="Glutathione-S-Trfase_C_sf"/>
</dbReference>
<proteinExistence type="inferred from homology"/>
<dbReference type="OrthoDB" id="422574at2759"/>
<evidence type="ECO:0000259" key="3">
    <source>
        <dbReference type="PROSITE" id="PS50405"/>
    </source>
</evidence>
<dbReference type="Pfam" id="PF13409">
    <property type="entry name" value="GST_N_2"/>
    <property type="match status" value="1"/>
</dbReference>
<reference evidence="4" key="1">
    <citation type="journal article" date="2020" name="Stud. Mycol.">
        <title>101 Dothideomycetes genomes: a test case for predicting lifestyles and emergence of pathogens.</title>
        <authorList>
            <person name="Haridas S."/>
            <person name="Albert R."/>
            <person name="Binder M."/>
            <person name="Bloem J."/>
            <person name="Labutti K."/>
            <person name="Salamov A."/>
            <person name="Andreopoulos B."/>
            <person name="Baker S."/>
            <person name="Barry K."/>
            <person name="Bills G."/>
            <person name="Bluhm B."/>
            <person name="Cannon C."/>
            <person name="Castanera R."/>
            <person name="Culley D."/>
            <person name="Daum C."/>
            <person name="Ezra D."/>
            <person name="Gonzalez J."/>
            <person name="Henrissat B."/>
            <person name="Kuo A."/>
            <person name="Liang C."/>
            <person name="Lipzen A."/>
            <person name="Lutzoni F."/>
            <person name="Magnuson J."/>
            <person name="Mondo S."/>
            <person name="Nolan M."/>
            <person name="Ohm R."/>
            <person name="Pangilinan J."/>
            <person name="Park H.-J."/>
            <person name="Ramirez L."/>
            <person name="Alfaro M."/>
            <person name="Sun H."/>
            <person name="Tritt A."/>
            <person name="Yoshinaga Y."/>
            <person name="Zwiers L.-H."/>
            <person name="Turgeon B."/>
            <person name="Goodwin S."/>
            <person name="Spatafora J."/>
            <person name="Crous P."/>
            <person name="Grigoriev I."/>
        </authorList>
    </citation>
    <scope>NUCLEOTIDE SEQUENCE</scope>
    <source>
        <strain evidence="4">CBS 113389</strain>
    </source>
</reference>
<dbReference type="InterPro" id="IPR010987">
    <property type="entry name" value="Glutathione-S-Trfase_C-like"/>
</dbReference>
<evidence type="ECO:0000256" key="1">
    <source>
        <dbReference type="ARBA" id="ARBA00007409"/>
    </source>
</evidence>
<dbReference type="RefSeq" id="XP_033587628.1">
    <property type="nucleotide sequence ID" value="XM_033734095.1"/>
</dbReference>
<dbReference type="Gene3D" id="3.40.30.10">
    <property type="entry name" value="Glutaredoxin"/>
    <property type="match status" value="1"/>
</dbReference>
<feature type="domain" description="GST N-terminal" evidence="2">
    <location>
        <begin position="20"/>
        <end position="105"/>
    </location>
</feature>
<dbReference type="InterPro" id="IPR036249">
    <property type="entry name" value="Thioredoxin-like_sf"/>
</dbReference>
<dbReference type="InterPro" id="IPR040079">
    <property type="entry name" value="Glutathione_S-Trfase"/>
</dbReference>
<dbReference type="EMBL" id="MU001638">
    <property type="protein sequence ID" value="KAF2481058.1"/>
    <property type="molecule type" value="Genomic_DNA"/>
</dbReference>
<dbReference type="Proteomes" id="UP000799767">
    <property type="component" value="Unassembled WGS sequence"/>
</dbReference>
<gene>
    <name evidence="4" type="ORF">BDY17DRAFT_300626</name>
</gene>